<sequence>MNRRKMLGAIAASVVAPKTLLSETTKVKVGNLCGFTDEDKAYFLKKHNATLQELLFDEGDTPKDANPKFIERFRSPGVINENGLLFLVSTFSFDKNGDVLSLRCEMKKCMPLKWAILREAGTACARARYHYKEKSKLLHVYVTRSVFHPKMV</sequence>
<reference evidence="1" key="1">
    <citation type="journal article" date="2014" name="Front. Microbiol.">
        <title>High frequency of phylogenetically diverse reductive dehalogenase-homologous genes in deep subseafloor sedimentary metagenomes.</title>
        <authorList>
            <person name="Kawai M."/>
            <person name="Futagami T."/>
            <person name="Toyoda A."/>
            <person name="Takaki Y."/>
            <person name="Nishi S."/>
            <person name="Hori S."/>
            <person name="Arai W."/>
            <person name="Tsubouchi T."/>
            <person name="Morono Y."/>
            <person name="Uchiyama I."/>
            <person name="Ito T."/>
            <person name="Fujiyama A."/>
            <person name="Inagaki F."/>
            <person name="Takami H."/>
        </authorList>
    </citation>
    <scope>NUCLEOTIDE SEQUENCE</scope>
    <source>
        <strain evidence="1">Expedition CK06-06</strain>
    </source>
</reference>
<name>X0VRD2_9ZZZZ</name>
<accession>X0VRD2</accession>
<proteinExistence type="predicted"/>
<gene>
    <name evidence="1" type="ORF">S01H1_60465</name>
</gene>
<dbReference type="EMBL" id="BARS01039600">
    <property type="protein sequence ID" value="GAG20800.1"/>
    <property type="molecule type" value="Genomic_DNA"/>
</dbReference>
<feature type="non-terminal residue" evidence="1">
    <location>
        <position position="152"/>
    </location>
</feature>
<organism evidence="1">
    <name type="scientific">marine sediment metagenome</name>
    <dbReference type="NCBI Taxonomy" id="412755"/>
    <lineage>
        <taxon>unclassified sequences</taxon>
        <taxon>metagenomes</taxon>
        <taxon>ecological metagenomes</taxon>
    </lineage>
</organism>
<dbReference type="AlphaFoldDB" id="X0VRD2"/>
<comment type="caution">
    <text evidence="1">The sequence shown here is derived from an EMBL/GenBank/DDBJ whole genome shotgun (WGS) entry which is preliminary data.</text>
</comment>
<protein>
    <submittedName>
        <fullName evidence="1">Uncharacterized protein</fullName>
    </submittedName>
</protein>
<evidence type="ECO:0000313" key="1">
    <source>
        <dbReference type="EMBL" id="GAG20800.1"/>
    </source>
</evidence>